<evidence type="ECO:0000256" key="5">
    <source>
        <dbReference type="ARBA" id="ARBA00022490"/>
    </source>
</evidence>
<dbReference type="PROSITE" id="PS00665">
    <property type="entry name" value="DHDPS_1"/>
    <property type="match status" value="1"/>
</dbReference>
<evidence type="ECO:0000256" key="2">
    <source>
        <dbReference type="ARBA" id="ARBA00005120"/>
    </source>
</evidence>
<keyword evidence="17" id="KW-1185">Reference proteome</keyword>
<comment type="similarity">
    <text evidence="3 12 13">Belongs to the DapA family.</text>
</comment>
<feature type="site" description="Part of a proton relay during catalysis" evidence="12">
    <location>
        <position position="108"/>
    </location>
</feature>
<reference evidence="16 17" key="1">
    <citation type="journal article" date="2015" name="Antonie Van Leeuwenhoek">
        <title>Oceanobacillus bengalensis sp. nov., a bacterium isolated from seawater of the Bay of Bengal.</title>
        <authorList>
            <person name="Yongchang O."/>
            <person name="Xiang W."/>
            <person name="Wang G."/>
        </authorList>
    </citation>
    <scope>NUCLEOTIDE SEQUENCE [LARGE SCALE GENOMIC DNA]</scope>
    <source>
        <strain evidence="16 17">MCCC 1K00260</strain>
    </source>
</reference>
<feature type="active site" description="Schiff-base intermediate with substrate" evidence="12 14">
    <location>
        <position position="162"/>
    </location>
</feature>
<organism evidence="16 17">
    <name type="scientific">Oceanobacillus bengalensis</name>
    <dbReference type="NCBI Taxonomy" id="1435466"/>
    <lineage>
        <taxon>Bacteria</taxon>
        <taxon>Bacillati</taxon>
        <taxon>Bacillota</taxon>
        <taxon>Bacilli</taxon>
        <taxon>Bacillales</taxon>
        <taxon>Bacillaceae</taxon>
        <taxon>Oceanobacillus</taxon>
    </lineage>
</organism>
<evidence type="ECO:0000256" key="14">
    <source>
        <dbReference type="PIRSR" id="PIRSR001365-1"/>
    </source>
</evidence>
<dbReference type="GO" id="GO:0009089">
    <property type="term" value="P:lysine biosynthetic process via diaminopimelate"/>
    <property type="evidence" value="ECO:0007669"/>
    <property type="project" value="UniProtKB-UniRule"/>
</dbReference>
<comment type="caution">
    <text evidence="16">The sequence shown here is derived from an EMBL/GenBank/DDBJ whole genome shotgun (WGS) entry which is preliminary data.</text>
</comment>
<dbReference type="PIRSF" id="PIRSF001365">
    <property type="entry name" value="DHDPS"/>
    <property type="match status" value="1"/>
</dbReference>
<evidence type="ECO:0000256" key="7">
    <source>
        <dbReference type="ARBA" id="ARBA00022915"/>
    </source>
</evidence>
<sequence length="297" mass="32194">MNFGKVITAMVTPFDQHGEMDMERTRGLVNYLIANGSDALVVAGTTGESPTLSHDEKIRLFKAVLETVDGRVPVIAGTGSNNTRESLQLTKEAEAIGVDGVMLVTPYYNKPSQEGMYQHFKTIAESTSLPVMLYNIPGRSVVNMLPETIIRLSQLENIVSVKEASGDLDAFAEIISKTPEDFSVYSGDDSLALPMLAIGGAGIVSVSSHIIGNEMQEMVGHFFSGNVTHAAEIHRHLLPIMKELFKAPNPTPVKEALNRFGVPVGSVRLPLIPLTDAERTSLYDLLTIYETKAASGY</sequence>
<evidence type="ECO:0000256" key="8">
    <source>
        <dbReference type="ARBA" id="ARBA00023154"/>
    </source>
</evidence>
<comment type="subcellular location">
    <subcellularLocation>
        <location evidence="12">Cytoplasm</location>
    </subcellularLocation>
</comment>
<comment type="pathway">
    <text evidence="2 12">Amino-acid biosynthesis; L-lysine biosynthesis via DAP pathway; (S)-tetrahydrodipicolinate from L-aspartate: step 3/4.</text>
</comment>
<evidence type="ECO:0000313" key="17">
    <source>
        <dbReference type="Proteomes" id="UP000281813"/>
    </source>
</evidence>
<dbReference type="CDD" id="cd00950">
    <property type="entry name" value="DHDPS"/>
    <property type="match status" value="1"/>
</dbReference>
<dbReference type="NCBIfam" id="TIGR00674">
    <property type="entry name" value="dapA"/>
    <property type="match status" value="1"/>
</dbReference>
<dbReference type="AlphaFoldDB" id="A0A494Z5M2"/>
<feature type="binding site" evidence="12 15">
    <location>
        <position position="204"/>
    </location>
    <ligand>
        <name>pyruvate</name>
        <dbReference type="ChEBI" id="CHEBI:15361"/>
    </ligand>
</feature>
<dbReference type="PANTHER" id="PTHR12128">
    <property type="entry name" value="DIHYDRODIPICOLINATE SYNTHASE"/>
    <property type="match status" value="1"/>
</dbReference>
<dbReference type="UniPathway" id="UPA00034">
    <property type="reaction ID" value="UER00017"/>
</dbReference>
<keyword evidence="5 12" id="KW-0963">Cytoplasm</keyword>
<dbReference type="SUPFAM" id="SSF51569">
    <property type="entry name" value="Aldolase"/>
    <property type="match status" value="1"/>
</dbReference>
<dbReference type="SMART" id="SM01130">
    <property type="entry name" value="DHDPS"/>
    <property type="match status" value="1"/>
</dbReference>
<evidence type="ECO:0000256" key="12">
    <source>
        <dbReference type="HAMAP-Rule" id="MF_00418"/>
    </source>
</evidence>
<evidence type="ECO:0000256" key="3">
    <source>
        <dbReference type="ARBA" id="ARBA00007592"/>
    </source>
</evidence>
<gene>
    <name evidence="12 16" type="primary">dapA</name>
    <name evidence="16" type="ORF">D8M05_04245</name>
</gene>
<proteinExistence type="inferred from homology"/>
<dbReference type="InterPro" id="IPR002220">
    <property type="entry name" value="DapA-like"/>
</dbReference>
<dbReference type="EMBL" id="RBZO01000004">
    <property type="protein sequence ID" value="RKQ17616.1"/>
    <property type="molecule type" value="Genomic_DNA"/>
</dbReference>
<feature type="site" description="Part of a proton relay during catalysis" evidence="12">
    <location>
        <position position="45"/>
    </location>
</feature>
<name>A0A494Z5M2_9BACI</name>
<dbReference type="InterPro" id="IPR020625">
    <property type="entry name" value="Schiff_base-form_aldolases_AS"/>
</dbReference>
<dbReference type="GO" id="GO:0008840">
    <property type="term" value="F:4-hydroxy-tetrahydrodipicolinate synthase activity"/>
    <property type="evidence" value="ECO:0007669"/>
    <property type="project" value="UniProtKB-UniRule"/>
</dbReference>
<dbReference type="GO" id="GO:0019877">
    <property type="term" value="P:diaminopimelate biosynthetic process"/>
    <property type="evidence" value="ECO:0007669"/>
    <property type="project" value="UniProtKB-UniRule"/>
</dbReference>
<evidence type="ECO:0000256" key="6">
    <source>
        <dbReference type="ARBA" id="ARBA00022605"/>
    </source>
</evidence>
<keyword evidence="8 12" id="KW-0457">Lysine biosynthesis</keyword>
<comment type="catalytic activity">
    <reaction evidence="11 12">
        <text>L-aspartate 4-semialdehyde + pyruvate = (2S,4S)-4-hydroxy-2,3,4,5-tetrahydrodipicolinate + H2O + H(+)</text>
        <dbReference type="Rhea" id="RHEA:34171"/>
        <dbReference type="ChEBI" id="CHEBI:15361"/>
        <dbReference type="ChEBI" id="CHEBI:15377"/>
        <dbReference type="ChEBI" id="CHEBI:15378"/>
        <dbReference type="ChEBI" id="CHEBI:67139"/>
        <dbReference type="ChEBI" id="CHEBI:537519"/>
        <dbReference type="EC" id="4.3.3.7"/>
    </reaction>
</comment>
<evidence type="ECO:0000256" key="15">
    <source>
        <dbReference type="PIRSR" id="PIRSR001365-2"/>
    </source>
</evidence>
<keyword evidence="7 12" id="KW-0220">Diaminopimelate biosynthesis</keyword>
<dbReference type="PANTHER" id="PTHR12128:SF66">
    <property type="entry name" value="4-HYDROXY-2-OXOGLUTARATE ALDOLASE, MITOCHONDRIAL"/>
    <property type="match status" value="1"/>
</dbReference>
<comment type="subunit">
    <text evidence="12">Homotetramer; dimer of dimers.</text>
</comment>
<protein>
    <recommendedName>
        <fullName evidence="4 12">4-hydroxy-tetrahydrodipicolinate synthase</fullName>
        <shortName evidence="12">HTPA synthase</shortName>
        <ecNumber evidence="4 12">4.3.3.7</ecNumber>
    </recommendedName>
</protein>
<dbReference type="RefSeq" id="WP_121128977.1">
    <property type="nucleotide sequence ID" value="NZ_JBHUFK010000001.1"/>
</dbReference>
<dbReference type="InterPro" id="IPR013785">
    <property type="entry name" value="Aldolase_TIM"/>
</dbReference>
<feature type="active site" description="Proton donor/acceptor" evidence="12 14">
    <location>
        <position position="134"/>
    </location>
</feature>
<dbReference type="GO" id="GO:0005829">
    <property type="term" value="C:cytosol"/>
    <property type="evidence" value="ECO:0007669"/>
    <property type="project" value="TreeGrafter"/>
</dbReference>
<dbReference type="OrthoDB" id="9782828at2"/>
<accession>A0A494Z5M2</accession>
<evidence type="ECO:0000256" key="11">
    <source>
        <dbReference type="ARBA" id="ARBA00047836"/>
    </source>
</evidence>
<evidence type="ECO:0000313" key="16">
    <source>
        <dbReference type="EMBL" id="RKQ17616.1"/>
    </source>
</evidence>
<dbReference type="HAMAP" id="MF_00418">
    <property type="entry name" value="DapA"/>
    <property type="match status" value="1"/>
</dbReference>
<evidence type="ECO:0000256" key="10">
    <source>
        <dbReference type="ARBA" id="ARBA00023270"/>
    </source>
</evidence>
<evidence type="ECO:0000256" key="9">
    <source>
        <dbReference type="ARBA" id="ARBA00023239"/>
    </source>
</evidence>
<dbReference type="Proteomes" id="UP000281813">
    <property type="component" value="Unassembled WGS sequence"/>
</dbReference>
<dbReference type="Gene3D" id="3.20.20.70">
    <property type="entry name" value="Aldolase class I"/>
    <property type="match status" value="1"/>
</dbReference>
<comment type="function">
    <text evidence="1 12">Catalyzes the condensation of (S)-aspartate-beta-semialdehyde [(S)-ASA] and pyruvate to 4-hydroxy-tetrahydrodipicolinate (HTPA).</text>
</comment>
<comment type="caution">
    <text evidence="12">Was originally thought to be a dihydrodipicolinate synthase (DHDPS), catalyzing the condensation of (S)-aspartate-beta-semialdehyde [(S)-ASA] and pyruvate to dihydrodipicolinate (DHDP). However, it was shown in E.coli that the product of the enzymatic reaction is not dihydrodipicolinate but in fact (4S)-4-hydroxy-2,3,4,5-tetrahydro-(2S)-dipicolinic acid (HTPA), and that the consecutive dehydration reaction leading to DHDP is not spontaneous but catalyzed by DapB.</text>
</comment>
<evidence type="ECO:0000256" key="1">
    <source>
        <dbReference type="ARBA" id="ARBA00003294"/>
    </source>
</evidence>
<keyword evidence="6 12" id="KW-0028">Amino-acid biosynthesis</keyword>
<evidence type="ECO:0000256" key="4">
    <source>
        <dbReference type="ARBA" id="ARBA00012086"/>
    </source>
</evidence>
<dbReference type="PRINTS" id="PR00146">
    <property type="entry name" value="DHPICSNTHASE"/>
</dbReference>
<dbReference type="InterPro" id="IPR005263">
    <property type="entry name" value="DapA"/>
</dbReference>
<keyword evidence="9 12" id="KW-0456">Lyase</keyword>
<feature type="binding site" evidence="12 15">
    <location>
        <position position="46"/>
    </location>
    <ligand>
        <name>pyruvate</name>
        <dbReference type="ChEBI" id="CHEBI:15361"/>
    </ligand>
</feature>
<keyword evidence="10 12" id="KW-0704">Schiff base</keyword>
<dbReference type="Pfam" id="PF00701">
    <property type="entry name" value="DHDPS"/>
    <property type="match status" value="1"/>
</dbReference>
<dbReference type="EC" id="4.3.3.7" evidence="4 12"/>
<evidence type="ECO:0000256" key="13">
    <source>
        <dbReference type="PIRNR" id="PIRNR001365"/>
    </source>
</evidence>
<dbReference type="InterPro" id="IPR020624">
    <property type="entry name" value="Schiff_base-form_aldolases_CS"/>
</dbReference>
<dbReference type="PROSITE" id="PS00666">
    <property type="entry name" value="DHDPS_2"/>
    <property type="match status" value="1"/>
</dbReference>